<feature type="compositionally biased region" description="Polar residues" evidence="1">
    <location>
        <begin position="81"/>
        <end position="102"/>
    </location>
</feature>
<sequence>MNECMLTIEKMNLKLPRGFEKRADAIAREVARQLARMPLTQSYEYKTLMVPGVVIFNGETDQVIARRIAQSIHGQLHAPAQSKQSGLYSQDTEISTAQNKYNPSMEKRRGID</sequence>
<feature type="region of interest" description="Disordered" evidence="1">
    <location>
        <begin position="74"/>
        <end position="112"/>
    </location>
</feature>
<accession>A0A1I0BK51</accession>
<dbReference type="AlphaFoldDB" id="A0A1I0BK51"/>
<evidence type="ECO:0000313" key="2">
    <source>
        <dbReference type="EMBL" id="SET07331.1"/>
    </source>
</evidence>
<evidence type="ECO:0000256" key="1">
    <source>
        <dbReference type="SAM" id="MobiDB-lite"/>
    </source>
</evidence>
<keyword evidence="3" id="KW-1185">Reference proteome</keyword>
<proteinExistence type="predicted"/>
<evidence type="ECO:0000313" key="3">
    <source>
        <dbReference type="Proteomes" id="UP000199345"/>
    </source>
</evidence>
<dbReference type="EMBL" id="FOIA01000011">
    <property type="protein sequence ID" value="SET07331.1"/>
    <property type="molecule type" value="Genomic_DNA"/>
</dbReference>
<gene>
    <name evidence="2" type="ORF">SAMN05216326_11124</name>
</gene>
<protein>
    <submittedName>
        <fullName evidence="2">Uncharacterized protein</fullName>
    </submittedName>
</protein>
<organism evidence="2 3">
    <name type="scientific">Nitrosomonas marina</name>
    <dbReference type="NCBI Taxonomy" id="917"/>
    <lineage>
        <taxon>Bacteria</taxon>
        <taxon>Pseudomonadati</taxon>
        <taxon>Pseudomonadota</taxon>
        <taxon>Betaproteobacteria</taxon>
        <taxon>Nitrosomonadales</taxon>
        <taxon>Nitrosomonadaceae</taxon>
        <taxon>Nitrosomonas</taxon>
    </lineage>
</organism>
<reference evidence="3" key="1">
    <citation type="submission" date="2016-10" db="EMBL/GenBank/DDBJ databases">
        <authorList>
            <person name="Varghese N."/>
            <person name="Submissions S."/>
        </authorList>
    </citation>
    <scope>NUCLEOTIDE SEQUENCE [LARGE SCALE GENOMIC DNA]</scope>
    <source>
        <strain evidence="3">Nm71</strain>
    </source>
</reference>
<name>A0A1I0BK51_9PROT</name>
<dbReference type="Proteomes" id="UP000199345">
    <property type="component" value="Unassembled WGS sequence"/>
</dbReference>
<dbReference type="OrthoDB" id="9834604at2"/>